<dbReference type="PANTHER" id="PTHR13832">
    <property type="entry name" value="PROTEIN PHOSPHATASE 2C"/>
    <property type="match status" value="1"/>
</dbReference>
<dbReference type="EMBL" id="JAIVGD010000001">
    <property type="protein sequence ID" value="KAH0782201.1"/>
    <property type="molecule type" value="Genomic_DNA"/>
</dbReference>
<dbReference type="Proteomes" id="UP000826656">
    <property type="component" value="Unassembled WGS sequence"/>
</dbReference>
<dbReference type="InterPro" id="IPR015655">
    <property type="entry name" value="PP2C"/>
</dbReference>
<sequence>MPRGPCVGAHGASRSVGGWVRKGLTTPRGLPTVLEVPGVGGLRVRLLQSAMLAVLGEPLTDSFCVGKGTVTAVYNVCSSCGTTALIALVLGRLLMVANAGDYRAVLCRNGEAIDMSQDHRPNYPSERRRVEELGGFIDDGYLNGILSVTRA</sequence>
<evidence type="ECO:0000313" key="2">
    <source>
        <dbReference type="EMBL" id="KAH0782201.1"/>
    </source>
</evidence>
<dbReference type="PROSITE" id="PS51746">
    <property type="entry name" value="PPM_2"/>
    <property type="match status" value="1"/>
</dbReference>
<evidence type="ECO:0000313" key="3">
    <source>
        <dbReference type="Proteomes" id="UP000826656"/>
    </source>
</evidence>
<dbReference type="CDD" id="cd00143">
    <property type="entry name" value="PP2Cc"/>
    <property type="match status" value="1"/>
</dbReference>
<gene>
    <name evidence="2" type="ORF">KY290_001799</name>
</gene>
<feature type="domain" description="PPM-type phosphatase" evidence="1">
    <location>
        <begin position="21"/>
        <end position="151"/>
    </location>
</feature>
<dbReference type="SUPFAM" id="SSF81606">
    <property type="entry name" value="PP2C-like"/>
    <property type="match status" value="1"/>
</dbReference>
<keyword evidence="3" id="KW-1185">Reference proteome</keyword>
<comment type="caution">
    <text evidence="2">The sequence shown here is derived from an EMBL/GenBank/DDBJ whole genome shotgun (WGS) entry which is preliminary data.</text>
</comment>
<name>A0ABQ7WNC6_SOLTU</name>
<reference evidence="2 3" key="1">
    <citation type="journal article" date="2021" name="bioRxiv">
        <title>Chromosome-scale and haplotype-resolved genome assembly of a tetraploid potato cultivar.</title>
        <authorList>
            <person name="Sun H."/>
            <person name="Jiao W.-B."/>
            <person name="Krause K."/>
            <person name="Campoy J.A."/>
            <person name="Goel M."/>
            <person name="Folz-Donahue K."/>
            <person name="Kukat C."/>
            <person name="Huettel B."/>
            <person name="Schneeberger K."/>
        </authorList>
    </citation>
    <scope>NUCLEOTIDE SEQUENCE [LARGE SCALE GENOMIC DNA]</scope>
    <source>
        <strain evidence="2">SolTubOtavaFocal</strain>
        <tissue evidence="2">Leaves</tissue>
    </source>
</reference>
<dbReference type="PANTHER" id="PTHR13832:SF165">
    <property type="entry name" value="PROTEIN PHOSPHATASE 2C 49-RELATED"/>
    <property type="match status" value="1"/>
</dbReference>
<dbReference type="Pfam" id="PF00481">
    <property type="entry name" value="PP2C"/>
    <property type="match status" value="1"/>
</dbReference>
<organism evidence="2 3">
    <name type="scientific">Solanum tuberosum</name>
    <name type="common">Potato</name>
    <dbReference type="NCBI Taxonomy" id="4113"/>
    <lineage>
        <taxon>Eukaryota</taxon>
        <taxon>Viridiplantae</taxon>
        <taxon>Streptophyta</taxon>
        <taxon>Embryophyta</taxon>
        <taxon>Tracheophyta</taxon>
        <taxon>Spermatophyta</taxon>
        <taxon>Magnoliopsida</taxon>
        <taxon>eudicotyledons</taxon>
        <taxon>Gunneridae</taxon>
        <taxon>Pentapetalae</taxon>
        <taxon>asterids</taxon>
        <taxon>lamiids</taxon>
        <taxon>Solanales</taxon>
        <taxon>Solanaceae</taxon>
        <taxon>Solanoideae</taxon>
        <taxon>Solaneae</taxon>
        <taxon>Solanum</taxon>
    </lineage>
</organism>
<dbReference type="Gene3D" id="3.60.40.10">
    <property type="entry name" value="PPM-type phosphatase domain"/>
    <property type="match status" value="1"/>
</dbReference>
<dbReference type="InterPro" id="IPR001932">
    <property type="entry name" value="PPM-type_phosphatase-like_dom"/>
</dbReference>
<proteinExistence type="predicted"/>
<evidence type="ECO:0000259" key="1">
    <source>
        <dbReference type="PROSITE" id="PS51746"/>
    </source>
</evidence>
<dbReference type="InterPro" id="IPR036457">
    <property type="entry name" value="PPM-type-like_dom_sf"/>
</dbReference>
<accession>A0ABQ7WNC6</accession>
<protein>
    <recommendedName>
        <fullName evidence="1">PPM-type phosphatase domain-containing protein</fullName>
    </recommendedName>
</protein>